<protein>
    <submittedName>
        <fullName evidence="2">MerC domain-containing protein</fullName>
    </submittedName>
</protein>
<comment type="caution">
    <text evidence="2">The sequence shown here is derived from an EMBL/GenBank/DDBJ whole genome shotgun (WGS) entry which is preliminary data.</text>
</comment>
<dbReference type="InterPro" id="IPR004891">
    <property type="entry name" value="Mercury-R_MerC"/>
</dbReference>
<sequence>MDDVKVARVGRSRWIDRLGVVASTACLVHCLATPLVVASLPLVAGERFEGALSAVLVALASLSAGLSWLAGDRRPLVPYVLGLVALALRLRLARGEGDPLDTLLVLVAASGMIVTHVLGLRAARCRSTAGACEAPGRPE</sequence>
<feature type="transmembrane region" description="Helical" evidence="1">
    <location>
        <begin position="100"/>
        <end position="120"/>
    </location>
</feature>
<keyword evidence="1" id="KW-0472">Membrane</keyword>
<proteinExistence type="predicted"/>
<keyword evidence="1" id="KW-0812">Transmembrane</keyword>
<dbReference type="RefSeq" id="WP_271993960.1">
    <property type="nucleotide sequence ID" value="NZ_JAQNDN010000001.1"/>
</dbReference>
<gene>
    <name evidence="2" type="ORF">POL58_01670</name>
</gene>
<keyword evidence="1" id="KW-1133">Transmembrane helix</keyword>
<feature type="transmembrane region" description="Helical" evidence="1">
    <location>
        <begin position="20"/>
        <end position="44"/>
    </location>
</feature>
<dbReference type="Proteomes" id="UP001217838">
    <property type="component" value="Unassembled WGS sequence"/>
</dbReference>
<evidence type="ECO:0000313" key="3">
    <source>
        <dbReference type="Proteomes" id="UP001217838"/>
    </source>
</evidence>
<accession>A0ABT5AX54</accession>
<evidence type="ECO:0000256" key="1">
    <source>
        <dbReference type="SAM" id="Phobius"/>
    </source>
</evidence>
<feature type="transmembrane region" description="Helical" evidence="1">
    <location>
        <begin position="50"/>
        <end position="69"/>
    </location>
</feature>
<dbReference type="Pfam" id="PF03203">
    <property type="entry name" value="MerC"/>
    <property type="match status" value="1"/>
</dbReference>
<feature type="transmembrane region" description="Helical" evidence="1">
    <location>
        <begin position="76"/>
        <end position="94"/>
    </location>
</feature>
<organism evidence="2 3">
    <name type="scientific">Nannocystis radixulma</name>
    <dbReference type="NCBI Taxonomy" id="2995305"/>
    <lineage>
        <taxon>Bacteria</taxon>
        <taxon>Pseudomonadati</taxon>
        <taxon>Myxococcota</taxon>
        <taxon>Polyangia</taxon>
        <taxon>Nannocystales</taxon>
        <taxon>Nannocystaceae</taxon>
        <taxon>Nannocystis</taxon>
    </lineage>
</organism>
<name>A0ABT5AX54_9BACT</name>
<keyword evidence="3" id="KW-1185">Reference proteome</keyword>
<evidence type="ECO:0000313" key="2">
    <source>
        <dbReference type="EMBL" id="MDC0666421.1"/>
    </source>
</evidence>
<dbReference type="EMBL" id="JAQNDN010000001">
    <property type="protein sequence ID" value="MDC0666421.1"/>
    <property type="molecule type" value="Genomic_DNA"/>
</dbReference>
<reference evidence="2 3" key="1">
    <citation type="submission" date="2022-11" db="EMBL/GenBank/DDBJ databases">
        <title>Minimal conservation of predation-associated metabolite biosynthetic gene clusters underscores biosynthetic potential of Myxococcota including descriptions for ten novel species: Archangium lansinium sp. nov., Myxococcus landrumus sp. nov., Nannocystis bai.</title>
        <authorList>
            <person name="Ahearne A."/>
            <person name="Stevens C."/>
            <person name="Dowd S."/>
        </authorList>
    </citation>
    <scope>NUCLEOTIDE SEQUENCE [LARGE SCALE GENOMIC DNA]</scope>
    <source>
        <strain evidence="2 3">NCELM</strain>
    </source>
</reference>